<name>A0A9Q0SH85_SALVM</name>
<evidence type="ECO:0000256" key="2">
    <source>
        <dbReference type="ARBA" id="ARBA00022448"/>
    </source>
</evidence>
<proteinExistence type="predicted"/>
<comment type="caution">
    <text evidence="4">The sequence shown here is derived from an EMBL/GenBank/DDBJ whole genome shotgun (WGS) entry which is preliminary data.</text>
</comment>
<dbReference type="InterPro" id="IPR051345">
    <property type="entry name" value="Importin_beta-like_NTR"/>
</dbReference>
<dbReference type="Gene3D" id="1.25.10.10">
    <property type="entry name" value="Leucine-rich Repeat Variant"/>
    <property type="match status" value="1"/>
</dbReference>
<dbReference type="InterPro" id="IPR011989">
    <property type="entry name" value="ARM-like"/>
</dbReference>
<dbReference type="GO" id="GO:0005634">
    <property type="term" value="C:nucleus"/>
    <property type="evidence" value="ECO:0007669"/>
    <property type="project" value="UniProtKB-SubCell"/>
</dbReference>
<reference evidence="4" key="2">
    <citation type="journal article" date="2023" name="Int. J. Mol. Sci.">
        <title>De Novo Assembly and Annotation of 11 Diverse Shrub Willow (Salix) Genomes Reveals Novel Gene Organization in Sex-Linked Regions.</title>
        <authorList>
            <person name="Hyden B."/>
            <person name="Feng K."/>
            <person name="Yates T.B."/>
            <person name="Jawdy S."/>
            <person name="Cereghino C."/>
            <person name="Smart L.B."/>
            <person name="Muchero W."/>
        </authorList>
    </citation>
    <scope>NUCLEOTIDE SEQUENCE [LARGE SCALE GENOMIC DNA]</scope>
    <source>
        <tissue evidence="4">Shoot tip</tissue>
    </source>
</reference>
<dbReference type="PANTHER" id="PTHR12363:SF33">
    <property type="entry name" value="IMPORTIN-13"/>
    <property type="match status" value="1"/>
</dbReference>
<organism evidence="4 5">
    <name type="scientific">Salix viminalis</name>
    <name type="common">Common osier</name>
    <name type="synonym">Basket willow</name>
    <dbReference type="NCBI Taxonomy" id="40686"/>
    <lineage>
        <taxon>Eukaryota</taxon>
        <taxon>Viridiplantae</taxon>
        <taxon>Streptophyta</taxon>
        <taxon>Embryophyta</taxon>
        <taxon>Tracheophyta</taxon>
        <taxon>Spermatophyta</taxon>
        <taxon>Magnoliopsida</taxon>
        <taxon>eudicotyledons</taxon>
        <taxon>Gunneridae</taxon>
        <taxon>Pentapetalae</taxon>
        <taxon>rosids</taxon>
        <taxon>fabids</taxon>
        <taxon>Malpighiales</taxon>
        <taxon>Salicaceae</taxon>
        <taxon>Saliceae</taxon>
        <taxon>Salix</taxon>
    </lineage>
</organism>
<evidence type="ECO:0000313" key="5">
    <source>
        <dbReference type="Proteomes" id="UP001151529"/>
    </source>
</evidence>
<sequence>MLTVDCRRKLCGYFDELFSIYHRAVIEEGSFKVSAEDSLHMVEAFRKLPADQALEKLCLPFVTPLQEIISHGPEVLEKKPARELTVHTDRLAYVNQPQAVADAIQRLWPIVKAIFDVRAWDMRTMESLCRACKYAVSLLSCILTSFTRELQKTRYER</sequence>
<protein>
    <submittedName>
        <fullName evidence="4">TRANSPORTIN MOS14</fullName>
    </submittedName>
</protein>
<dbReference type="GO" id="GO:0005737">
    <property type="term" value="C:cytoplasm"/>
    <property type="evidence" value="ECO:0007669"/>
    <property type="project" value="TreeGrafter"/>
</dbReference>
<dbReference type="EMBL" id="JAPFFL010000015">
    <property type="protein sequence ID" value="KAJ6676760.1"/>
    <property type="molecule type" value="Genomic_DNA"/>
</dbReference>
<evidence type="ECO:0000256" key="3">
    <source>
        <dbReference type="ARBA" id="ARBA00023242"/>
    </source>
</evidence>
<keyword evidence="5" id="KW-1185">Reference proteome</keyword>
<gene>
    <name evidence="4" type="ORF">OIU85_009983</name>
</gene>
<dbReference type="Proteomes" id="UP001151529">
    <property type="component" value="Chromosome 15Z"/>
</dbReference>
<dbReference type="GO" id="GO:0006606">
    <property type="term" value="P:protein import into nucleus"/>
    <property type="evidence" value="ECO:0007669"/>
    <property type="project" value="TreeGrafter"/>
</dbReference>
<evidence type="ECO:0000256" key="1">
    <source>
        <dbReference type="ARBA" id="ARBA00004123"/>
    </source>
</evidence>
<keyword evidence="2" id="KW-0813">Transport</keyword>
<accession>A0A9Q0SH85</accession>
<reference evidence="4" key="1">
    <citation type="submission" date="2022-11" db="EMBL/GenBank/DDBJ databases">
        <authorList>
            <person name="Hyden B.L."/>
            <person name="Feng K."/>
            <person name="Yates T."/>
            <person name="Jawdy S."/>
            <person name="Smart L.B."/>
            <person name="Muchero W."/>
        </authorList>
    </citation>
    <scope>NUCLEOTIDE SEQUENCE</scope>
    <source>
        <tissue evidence="4">Shoot tip</tissue>
    </source>
</reference>
<evidence type="ECO:0000313" key="4">
    <source>
        <dbReference type="EMBL" id="KAJ6676760.1"/>
    </source>
</evidence>
<keyword evidence="3" id="KW-0539">Nucleus</keyword>
<dbReference type="OrthoDB" id="1719728at2759"/>
<comment type="subcellular location">
    <subcellularLocation>
        <location evidence="1">Nucleus</location>
    </subcellularLocation>
</comment>
<dbReference type="AlphaFoldDB" id="A0A9Q0SH85"/>
<dbReference type="PANTHER" id="PTHR12363">
    <property type="entry name" value="TRANSPORTIN 3 AND IMPORTIN 13"/>
    <property type="match status" value="1"/>
</dbReference>